<accession>A0A812UA14</accession>
<gene>
    <name evidence="1" type="ORF">SNAT2548_LOCUS31445</name>
</gene>
<dbReference type="Proteomes" id="UP000604046">
    <property type="component" value="Unassembled WGS sequence"/>
</dbReference>
<dbReference type="AlphaFoldDB" id="A0A812UA14"/>
<comment type="caution">
    <text evidence="1">The sequence shown here is derived from an EMBL/GenBank/DDBJ whole genome shotgun (WGS) entry which is preliminary data.</text>
</comment>
<sequence>MPAVAMDDFVVSGHSRSFLFADADHHVGIPSGLVAHGQVLRSQSPVALFLAGKTSAQELLRSGPNGGTMPIHTAAAVAHKLLGCGGYPSDNTLLGVGYQNAEAITMNPEMRIRTKLRNTGMSAAEDPDALEEMWSSRFDRQWRRGLDVAAANECRRRSRKAKAAPVELGDKGSAFKPWELQRGVLRALDGFMVFGRVPKEAFCYRALLQGDSEQGLLRLYVNESCLPADAPELPQGPAPASVVHEPGLLLRMELPKTRSFGYQNRRLGCIKTHKIALL</sequence>
<name>A0A812UA14_9DINO</name>
<reference evidence="1" key="1">
    <citation type="submission" date="2021-02" db="EMBL/GenBank/DDBJ databases">
        <authorList>
            <person name="Dougan E. K."/>
            <person name="Rhodes N."/>
            <person name="Thang M."/>
            <person name="Chan C."/>
        </authorList>
    </citation>
    <scope>NUCLEOTIDE SEQUENCE</scope>
</reference>
<organism evidence="1 2">
    <name type="scientific">Symbiodinium natans</name>
    <dbReference type="NCBI Taxonomy" id="878477"/>
    <lineage>
        <taxon>Eukaryota</taxon>
        <taxon>Sar</taxon>
        <taxon>Alveolata</taxon>
        <taxon>Dinophyceae</taxon>
        <taxon>Suessiales</taxon>
        <taxon>Symbiodiniaceae</taxon>
        <taxon>Symbiodinium</taxon>
    </lineage>
</organism>
<evidence type="ECO:0000313" key="1">
    <source>
        <dbReference type="EMBL" id="CAE7558533.1"/>
    </source>
</evidence>
<evidence type="ECO:0000313" key="2">
    <source>
        <dbReference type="Proteomes" id="UP000604046"/>
    </source>
</evidence>
<keyword evidence="2" id="KW-1185">Reference proteome</keyword>
<proteinExistence type="predicted"/>
<dbReference type="EMBL" id="CAJNDS010002659">
    <property type="protein sequence ID" value="CAE7558533.1"/>
    <property type="molecule type" value="Genomic_DNA"/>
</dbReference>
<protein>
    <submittedName>
        <fullName evidence="1">Uncharacterized protein</fullName>
    </submittedName>
</protein>